<proteinExistence type="predicted"/>
<evidence type="ECO:0000313" key="3">
    <source>
        <dbReference type="Proteomes" id="UP000565155"/>
    </source>
</evidence>
<dbReference type="Pfam" id="PF02056">
    <property type="entry name" value="Glyco_hydro_4"/>
    <property type="match status" value="1"/>
</dbReference>
<feature type="non-terminal residue" evidence="2">
    <location>
        <position position="61"/>
    </location>
</feature>
<dbReference type="Proteomes" id="UP000565155">
    <property type="component" value="Unassembled WGS sequence"/>
</dbReference>
<gene>
    <name evidence="2" type="ORF">HKB35_25680</name>
</gene>
<sequence>MSREAIKLAIIGGGSSYTPELVEGVIKRLDYLPVKQILFVDIESGAEKLEIIKGLAQRMVD</sequence>
<protein>
    <submittedName>
        <fullName evidence="2">6-phospho-beta-glucosidase</fullName>
    </submittedName>
</protein>
<name>A0A7Y0N141_VIBAL</name>
<dbReference type="InterPro" id="IPR036291">
    <property type="entry name" value="NAD(P)-bd_dom_sf"/>
</dbReference>
<dbReference type="GO" id="GO:0004553">
    <property type="term" value="F:hydrolase activity, hydrolyzing O-glycosyl compounds"/>
    <property type="evidence" value="ECO:0007669"/>
    <property type="project" value="InterPro"/>
</dbReference>
<dbReference type="GO" id="GO:0005975">
    <property type="term" value="P:carbohydrate metabolic process"/>
    <property type="evidence" value="ECO:0007669"/>
    <property type="project" value="InterPro"/>
</dbReference>
<dbReference type="Gene3D" id="3.40.50.720">
    <property type="entry name" value="NAD(P)-binding Rossmann-like Domain"/>
    <property type="match status" value="1"/>
</dbReference>
<dbReference type="AlphaFoldDB" id="A0A7Y0N141"/>
<evidence type="ECO:0000313" key="2">
    <source>
        <dbReference type="EMBL" id="NMR76980.1"/>
    </source>
</evidence>
<dbReference type="EMBL" id="JABCMA010000326">
    <property type="protein sequence ID" value="NMR76980.1"/>
    <property type="molecule type" value="Genomic_DNA"/>
</dbReference>
<organism evidence="2 3">
    <name type="scientific">Vibrio alginolyticus</name>
    <dbReference type="NCBI Taxonomy" id="663"/>
    <lineage>
        <taxon>Bacteria</taxon>
        <taxon>Pseudomonadati</taxon>
        <taxon>Pseudomonadota</taxon>
        <taxon>Gammaproteobacteria</taxon>
        <taxon>Vibrionales</taxon>
        <taxon>Vibrionaceae</taxon>
        <taxon>Vibrio</taxon>
    </lineage>
</organism>
<reference evidence="2 3" key="1">
    <citation type="submission" date="2020-04" db="EMBL/GenBank/DDBJ databases">
        <title>Whole-genome sequencing of Vibrio spp. from China reveals different genetic environments of blaCTX-M-14 among diverse lineages.</title>
        <authorList>
            <person name="Zheng Z."/>
            <person name="Ye L."/>
            <person name="Chen S."/>
        </authorList>
    </citation>
    <scope>NUCLEOTIDE SEQUENCE [LARGE SCALE GENOMIC DNA]</scope>
    <source>
        <strain evidence="2 3">Vb1636</strain>
    </source>
</reference>
<dbReference type="PANTHER" id="PTHR32092:SF5">
    <property type="entry name" value="6-PHOSPHO-BETA-GLUCOSIDASE"/>
    <property type="match status" value="1"/>
</dbReference>
<accession>A0A7Y0N141</accession>
<dbReference type="InterPro" id="IPR001088">
    <property type="entry name" value="Glyco_hydro_4"/>
</dbReference>
<keyword evidence="1" id="KW-0520">NAD</keyword>
<dbReference type="PANTHER" id="PTHR32092">
    <property type="entry name" value="6-PHOSPHO-BETA-GLUCOSIDASE-RELATED"/>
    <property type="match status" value="1"/>
</dbReference>
<comment type="caution">
    <text evidence="2">The sequence shown here is derived from an EMBL/GenBank/DDBJ whole genome shotgun (WGS) entry which is preliminary data.</text>
</comment>
<evidence type="ECO:0000256" key="1">
    <source>
        <dbReference type="ARBA" id="ARBA00023027"/>
    </source>
</evidence>
<dbReference type="SUPFAM" id="SSF51735">
    <property type="entry name" value="NAD(P)-binding Rossmann-fold domains"/>
    <property type="match status" value="1"/>
</dbReference>